<sequence length="109" mass="12187">MGIGRCLHIDFSTKKSNGLIFKNIEALATIETDGIHNFQIGEKQIATGRKYSTTEPGWTWDVGLQVGLFHGKVSKGQPSSYTEESSSEIVKIKCCRVQGPEKECWYEEC</sequence>
<evidence type="ECO:0000313" key="2">
    <source>
        <dbReference type="Proteomes" id="UP000284243"/>
    </source>
</evidence>
<gene>
    <name evidence="1" type="ORF">DWW57_14065</name>
</gene>
<proteinExistence type="predicted"/>
<reference evidence="1 2" key="1">
    <citation type="submission" date="2018-08" db="EMBL/GenBank/DDBJ databases">
        <title>A genome reference for cultivated species of the human gut microbiota.</title>
        <authorList>
            <person name="Zou Y."/>
            <person name="Xue W."/>
            <person name="Luo G."/>
        </authorList>
    </citation>
    <scope>NUCLEOTIDE SEQUENCE [LARGE SCALE GENOMIC DNA]</scope>
    <source>
        <strain evidence="1 2">AF16-14</strain>
    </source>
</reference>
<accession>A0A412TME2</accession>
<protein>
    <submittedName>
        <fullName evidence="1">Uncharacterized protein</fullName>
    </submittedName>
</protein>
<dbReference type="Proteomes" id="UP000284243">
    <property type="component" value="Unassembled WGS sequence"/>
</dbReference>
<organism evidence="1 2">
    <name type="scientific">Odoribacter splanchnicus</name>
    <dbReference type="NCBI Taxonomy" id="28118"/>
    <lineage>
        <taxon>Bacteria</taxon>
        <taxon>Pseudomonadati</taxon>
        <taxon>Bacteroidota</taxon>
        <taxon>Bacteroidia</taxon>
        <taxon>Bacteroidales</taxon>
        <taxon>Odoribacteraceae</taxon>
        <taxon>Odoribacter</taxon>
    </lineage>
</organism>
<evidence type="ECO:0000313" key="1">
    <source>
        <dbReference type="EMBL" id="RGU54955.1"/>
    </source>
</evidence>
<name>A0A412TME2_9BACT</name>
<dbReference type="EMBL" id="QRYC01000023">
    <property type="protein sequence ID" value="RGU54955.1"/>
    <property type="molecule type" value="Genomic_DNA"/>
</dbReference>
<dbReference type="AlphaFoldDB" id="A0A412TME2"/>
<comment type="caution">
    <text evidence="1">The sequence shown here is derived from an EMBL/GenBank/DDBJ whole genome shotgun (WGS) entry which is preliminary data.</text>
</comment>